<dbReference type="Proteomes" id="UP000664859">
    <property type="component" value="Unassembled WGS sequence"/>
</dbReference>
<accession>A0A835YIK2</accession>
<keyword evidence="5" id="KW-1185">Reference proteome</keyword>
<feature type="compositionally biased region" description="Polar residues" evidence="3">
    <location>
        <begin position="41"/>
        <end position="52"/>
    </location>
</feature>
<dbReference type="SUPFAM" id="SSF52047">
    <property type="entry name" value="RNI-like"/>
    <property type="match status" value="1"/>
</dbReference>
<name>A0A835YIK2_9STRA</name>
<keyword evidence="2" id="KW-0175">Coiled coil</keyword>
<proteinExistence type="predicted"/>
<dbReference type="AlphaFoldDB" id="A0A835YIK2"/>
<feature type="coiled-coil region" evidence="2">
    <location>
        <begin position="321"/>
        <end position="351"/>
    </location>
</feature>
<dbReference type="Gene3D" id="3.80.10.10">
    <property type="entry name" value="Ribonuclease Inhibitor"/>
    <property type="match status" value="2"/>
</dbReference>
<evidence type="ECO:0000313" key="4">
    <source>
        <dbReference type="EMBL" id="KAG5175108.1"/>
    </source>
</evidence>
<reference evidence="4" key="1">
    <citation type="submission" date="2021-02" db="EMBL/GenBank/DDBJ databases">
        <title>First Annotated Genome of the Yellow-green Alga Tribonema minus.</title>
        <authorList>
            <person name="Mahan K.M."/>
        </authorList>
    </citation>
    <scope>NUCLEOTIDE SEQUENCE</scope>
    <source>
        <strain evidence="4">UTEX B ZZ1240</strain>
    </source>
</reference>
<dbReference type="PANTHER" id="PTHR24111:SF0">
    <property type="entry name" value="LEUCINE-RICH REPEAT-CONTAINING PROTEIN"/>
    <property type="match status" value="1"/>
</dbReference>
<comment type="caution">
    <text evidence="4">The sequence shown here is derived from an EMBL/GenBank/DDBJ whole genome shotgun (WGS) entry which is preliminary data.</text>
</comment>
<dbReference type="InterPro" id="IPR032675">
    <property type="entry name" value="LRR_dom_sf"/>
</dbReference>
<dbReference type="EMBL" id="JAFCMP010000554">
    <property type="protein sequence ID" value="KAG5175108.1"/>
    <property type="molecule type" value="Genomic_DNA"/>
</dbReference>
<dbReference type="Pfam" id="PF13516">
    <property type="entry name" value="LRR_6"/>
    <property type="match status" value="2"/>
</dbReference>
<protein>
    <submittedName>
        <fullName evidence="4">Leucine rich repeat protein</fullName>
    </submittedName>
</protein>
<evidence type="ECO:0000256" key="3">
    <source>
        <dbReference type="SAM" id="MobiDB-lite"/>
    </source>
</evidence>
<gene>
    <name evidence="4" type="ORF">JKP88DRAFT_259246</name>
</gene>
<dbReference type="PANTHER" id="PTHR24111">
    <property type="entry name" value="LEUCINE-RICH REPEAT-CONTAINING PROTEIN 34"/>
    <property type="match status" value="1"/>
</dbReference>
<feature type="coiled-coil region" evidence="2">
    <location>
        <begin position="86"/>
        <end position="137"/>
    </location>
</feature>
<evidence type="ECO:0000313" key="5">
    <source>
        <dbReference type="Proteomes" id="UP000664859"/>
    </source>
</evidence>
<evidence type="ECO:0000256" key="1">
    <source>
        <dbReference type="ARBA" id="ARBA00022737"/>
    </source>
</evidence>
<evidence type="ECO:0000256" key="2">
    <source>
        <dbReference type="SAM" id="Coils"/>
    </source>
</evidence>
<dbReference type="InterPro" id="IPR052201">
    <property type="entry name" value="LRR-containing_regulator"/>
</dbReference>
<dbReference type="OrthoDB" id="120976at2759"/>
<feature type="region of interest" description="Disordered" evidence="3">
    <location>
        <begin position="29"/>
        <end position="52"/>
    </location>
</feature>
<dbReference type="SMART" id="SM00368">
    <property type="entry name" value="LRR_RI"/>
    <property type="match status" value="5"/>
</dbReference>
<organism evidence="4 5">
    <name type="scientific">Tribonema minus</name>
    <dbReference type="NCBI Taxonomy" id="303371"/>
    <lineage>
        <taxon>Eukaryota</taxon>
        <taxon>Sar</taxon>
        <taxon>Stramenopiles</taxon>
        <taxon>Ochrophyta</taxon>
        <taxon>PX clade</taxon>
        <taxon>Xanthophyceae</taxon>
        <taxon>Tribonematales</taxon>
        <taxon>Tribonemataceae</taxon>
        <taxon>Tribonema</taxon>
    </lineage>
</organism>
<dbReference type="InterPro" id="IPR001611">
    <property type="entry name" value="Leu-rich_rpt"/>
</dbReference>
<keyword evidence="1" id="KW-0677">Repeat</keyword>
<sequence length="387" mass="44013">MAANEADTLLHVLDDDLIDDEDRQQDIESTLGDRKSPGETFDTSQLQAPNANDFSNARLIEELEGRRMRPTGFRDQDIIALQKVLDAEFEQEKEHLIRQHNEKKEQAMKEAGLQRRRAQLEKQLTEEKQEVAQNKIVAGWLSLVKQDETPLTARIEVNSISARALAKAMWTNTSLTSLDLARNNLDDFAGAYIAKLLKRNTALVKLELDSNNLGCRACNAFGEALLSNNTLQHLGLESNPLTNEGEKPAGFRYMVQALSKNAALTSLNLWRCGLGTPAGHDLAAGIQANRTITFLELGNNSLALSDLRQIGARVKDNRCHYDALQQQAMAKQREQDRILQEEKKAQDLLRKERELHDWLEAQRLLRAEERRAEEEERFRRHVWQFVS</sequence>